<evidence type="ECO:0000313" key="4">
    <source>
        <dbReference type="EMBL" id="KZD25685.1"/>
    </source>
</evidence>
<keyword evidence="1 2" id="KW-0378">Hydrolase</keyword>
<dbReference type="PANTHER" id="PTHR43433:SF5">
    <property type="entry name" value="AB HYDROLASE-1 DOMAIN-CONTAINING PROTEIN"/>
    <property type="match status" value="1"/>
</dbReference>
<organism evidence="4 5">
    <name type="scientific">Tardiphaga robiniae</name>
    <dbReference type="NCBI Taxonomy" id="943830"/>
    <lineage>
        <taxon>Bacteria</taxon>
        <taxon>Pseudomonadati</taxon>
        <taxon>Pseudomonadota</taxon>
        <taxon>Alphaproteobacteria</taxon>
        <taxon>Hyphomicrobiales</taxon>
        <taxon>Nitrobacteraceae</taxon>
        <taxon>Tardiphaga</taxon>
    </lineage>
</organism>
<accession>A0A164B2Z9</accession>
<dbReference type="InterPro" id="IPR029058">
    <property type="entry name" value="AB_hydrolase_fold"/>
</dbReference>
<dbReference type="EC" id="3.5.1.-" evidence="2"/>
<dbReference type="PANTHER" id="PTHR43433">
    <property type="entry name" value="HYDROLASE, ALPHA/BETA FOLD FAMILY PROTEIN"/>
    <property type="match status" value="1"/>
</dbReference>
<dbReference type="Pfam" id="PF00561">
    <property type="entry name" value="Abhydrolase_1"/>
    <property type="match status" value="1"/>
</dbReference>
<comment type="similarity">
    <text evidence="2">Belongs to the AB hydrolase superfamily. Hydrolase RutD family.</text>
</comment>
<dbReference type="InterPro" id="IPR050471">
    <property type="entry name" value="AB_hydrolase"/>
</dbReference>
<evidence type="ECO:0000256" key="2">
    <source>
        <dbReference type="HAMAP-Rule" id="MF_00832"/>
    </source>
</evidence>
<dbReference type="InterPro" id="IPR019913">
    <property type="entry name" value="Pyrimidine_utilisation_RutD"/>
</dbReference>
<dbReference type="STRING" id="943830.A4A58_04620"/>
<dbReference type="NCBIfam" id="TIGR03611">
    <property type="entry name" value="RutD"/>
    <property type="match status" value="1"/>
</dbReference>
<gene>
    <name evidence="2" type="primary">rutD</name>
    <name evidence="4" type="ORF">A4A58_04620</name>
</gene>
<keyword evidence="5" id="KW-1185">Reference proteome</keyword>
<dbReference type="GO" id="GO:0006212">
    <property type="term" value="P:uracil catabolic process"/>
    <property type="evidence" value="ECO:0007669"/>
    <property type="project" value="UniProtKB-UniRule"/>
</dbReference>
<evidence type="ECO:0000256" key="1">
    <source>
        <dbReference type="ARBA" id="ARBA00022801"/>
    </source>
</evidence>
<comment type="function">
    <text evidence="2">Involved in pyrimidine catabolism. May facilitate the hydrolysis of carbamate, a reaction that can also occur spontaneously.</text>
</comment>
<dbReference type="OrthoDB" id="9804723at2"/>
<dbReference type="GO" id="GO:0016811">
    <property type="term" value="F:hydrolase activity, acting on carbon-nitrogen (but not peptide) bonds, in linear amides"/>
    <property type="evidence" value="ECO:0007669"/>
    <property type="project" value="InterPro"/>
</dbReference>
<name>A0A164B2Z9_9BRAD</name>
<proteinExistence type="inferred from homology"/>
<dbReference type="PRINTS" id="PR00111">
    <property type="entry name" value="ABHYDROLASE"/>
</dbReference>
<reference evidence="4 5" key="1">
    <citation type="submission" date="2016-03" db="EMBL/GenBank/DDBJ databases">
        <title>Microsymbionts genomes from the relict species Vavilovia formosa (Stev.) Fed.</title>
        <authorList>
            <person name="Kopat V."/>
            <person name="Chirak E."/>
            <person name="Kimeklis A."/>
            <person name="Andronov E."/>
        </authorList>
    </citation>
    <scope>NUCLEOTIDE SEQUENCE [LARGE SCALE GENOMIC DNA]</scope>
    <source>
        <strain evidence="4 5">Vaf07</strain>
    </source>
</reference>
<dbReference type="Gene3D" id="3.40.50.1820">
    <property type="entry name" value="alpha/beta hydrolase"/>
    <property type="match status" value="1"/>
</dbReference>
<dbReference type="SUPFAM" id="SSF53474">
    <property type="entry name" value="alpha/beta-Hydrolases"/>
    <property type="match status" value="1"/>
</dbReference>
<dbReference type="EMBL" id="LVYV01000001">
    <property type="protein sequence ID" value="KZD25685.1"/>
    <property type="molecule type" value="Genomic_DNA"/>
</dbReference>
<dbReference type="HAMAP" id="MF_00832">
    <property type="entry name" value="RutD"/>
    <property type="match status" value="1"/>
</dbReference>
<dbReference type="GO" id="GO:0019740">
    <property type="term" value="P:nitrogen utilization"/>
    <property type="evidence" value="ECO:0007669"/>
    <property type="project" value="UniProtKB-UniRule"/>
</dbReference>
<evidence type="ECO:0000313" key="5">
    <source>
        <dbReference type="Proteomes" id="UP000076574"/>
    </source>
</evidence>
<dbReference type="AlphaFoldDB" id="A0A164B2Z9"/>
<dbReference type="RefSeq" id="WP_068730171.1">
    <property type="nucleotide sequence ID" value="NZ_LVYV01000001.1"/>
</dbReference>
<dbReference type="InterPro" id="IPR000073">
    <property type="entry name" value="AB_hydrolase_1"/>
</dbReference>
<comment type="caution">
    <text evidence="4">The sequence shown here is derived from an EMBL/GenBank/DDBJ whole genome shotgun (WGS) entry which is preliminary data.</text>
</comment>
<feature type="domain" description="AB hydrolase-1" evidence="3">
    <location>
        <begin position="21"/>
        <end position="243"/>
    </location>
</feature>
<sequence>MPYASGGDADIYYETHGHGTAILMSAGMGGSGSFWTPQIAALAQRHQVILYDHVGTGRSVDNTAPPRSIAGMADDIAHVLDHASVSNAHVVGHAIGGIVGIELALRHPARLRSLVVVNGWGRADPFLRRCFEVRKQILNQSGPKAYVRAQPLFLYPPRWISDNAAQLDAEEERILAHFPTAATMNARIDMFLAFDPGDTLANIATPTLLASSRDDSLVPAYLSQQLAAAIPGARVREVEWGAHAFTAVIPDVFNNMLLGFCSEVDA</sequence>
<comment type="catalytic activity">
    <reaction evidence="2">
        <text>carbamate + 2 H(+) = NH4(+) + CO2</text>
        <dbReference type="Rhea" id="RHEA:15649"/>
        <dbReference type="ChEBI" id="CHEBI:13941"/>
        <dbReference type="ChEBI" id="CHEBI:15378"/>
        <dbReference type="ChEBI" id="CHEBI:16526"/>
        <dbReference type="ChEBI" id="CHEBI:28938"/>
    </reaction>
</comment>
<protein>
    <recommendedName>
        <fullName evidence="2">Putative carbamate hydrolase RutD</fullName>
        <ecNumber evidence="2">3.5.1.-</ecNumber>
    </recommendedName>
    <alternativeName>
        <fullName evidence="2">Aminohydrolase</fullName>
    </alternativeName>
</protein>
<evidence type="ECO:0000259" key="3">
    <source>
        <dbReference type="Pfam" id="PF00561"/>
    </source>
</evidence>
<dbReference type="Proteomes" id="UP000076574">
    <property type="component" value="Unassembled WGS sequence"/>
</dbReference>